<feature type="region of interest" description="Disordered" evidence="1">
    <location>
        <begin position="15"/>
        <end position="133"/>
    </location>
</feature>
<accession>A0A0D2A2C1</accession>
<evidence type="ECO:0008006" key="4">
    <source>
        <dbReference type="Google" id="ProtNLM"/>
    </source>
</evidence>
<dbReference type="InterPro" id="IPR036748">
    <property type="entry name" value="MTH938-like_sf"/>
</dbReference>
<dbReference type="GO" id="GO:0005743">
    <property type="term" value="C:mitochondrial inner membrane"/>
    <property type="evidence" value="ECO:0007669"/>
    <property type="project" value="TreeGrafter"/>
</dbReference>
<dbReference type="Gene3D" id="3.40.1230.10">
    <property type="entry name" value="MTH938-like"/>
    <property type="match status" value="1"/>
</dbReference>
<protein>
    <recommendedName>
        <fullName evidence="4">NADH dehydrogenase [ubiquinone] 1 alpha subcomplex assembly factor 3</fullName>
    </recommendedName>
</protein>
<dbReference type="InterPro" id="IPR007523">
    <property type="entry name" value="NDUFAF3/AAMDC"/>
</dbReference>
<dbReference type="Pfam" id="PF04430">
    <property type="entry name" value="DUF498"/>
    <property type="match status" value="1"/>
</dbReference>
<dbReference type="EMBL" id="KN847493">
    <property type="protein sequence ID" value="KIW19067.1"/>
    <property type="molecule type" value="Genomic_DNA"/>
</dbReference>
<name>A0A0D2A2C1_9EURO</name>
<organism evidence="2 3">
    <name type="scientific">Exophiala spinifera</name>
    <dbReference type="NCBI Taxonomy" id="91928"/>
    <lineage>
        <taxon>Eukaryota</taxon>
        <taxon>Fungi</taxon>
        <taxon>Dikarya</taxon>
        <taxon>Ascomycota</taxon>
        <taxon>Pezizomycotina</taxon>
        <taxon>Eurotiomycetes</taxon>
        <taxon>Chaetothyriomycetidae</taxon>
        <taxon>Chaetothyriales</taxon>
        <taxon>Herpotrichiellaceae</taxon>
        <taxon>Exophiala</taxon>
    </lineage>
</organism>
<feature type="compositionally biased region" description="Low complexity" evidence="1">
    <location>
        <begin position="61"/>
        <end position="72"/>
    </location>
</feature>
<feature type="compositionally biased region" description="Low complexity" evidence="1">
    <location>
        <begin position="15"/>
        <end position="25"/>
    </location>
</feature>
<reference evidence="2 3" key="1">
    <citation type="submission" date="2015-01" db="EMBL/GenBank/DDBJ databases">
        <title>The Genome Sequence of Exophiala spinifera CBS89968.</title>
        <authorList>
            <consortium name="The Broad Institute Genomics Platform"/>
            <person name="Cuomo C."/>
            <person name="de Hoog S."/>
            <person name="Gorbushina A."/>
            <person name="Stielow B."/>
            <person name="Teixiera M."/>
            <person name="Abouelleil A."/>
            <person name="Chapman S.B."/>
            <person name="Priest M."/>
            <person name="Young S.K."/>
            <person name="Wortman J."/>
            <person name="Nusbaum C."/>
            <person name="Birren B."/>
        </authorList>
    </citation>
    <scope>NUCLEOTIDE SEQUENCE [LARGE SCALE GENOMIC DNA]</scope>
    <source>
        <strain evidence="2 3">CBS 89968</strain>
    </source>
</reference>
<dbReference type="HOGENOM" id="CLU_074390_0_0_1"/>
<dbReference type="GO" id="GO:0032981">
    <property type="term" value="P:mitochondrial respiratory chain complex I assembly"/>
    <property type="evidence" value="ECO:0007669"/>
    <property type="project" value="TreeGrafter"/>
</dbReference>
<proteinExistence type="predicted"/>
<dbReference type="OrthoDB" id="20681at2759"/>
<evidence type="ECO:0000256" key="1">
    <source>
        <dbReference type="SAM" id="MobiDB-lite"/>
    </source>
</evidence>
<evidence type="ECO:0000313" key="3">
    <source>
        <dbReference type="Proteomes" id="UP000053328"/>
    </source>
</evidence>
<dbReference type="RefSeq" id="XP_016239283.1">
    <property type="nucleotide sequence ID" value="XM_016377713.1"/>
</dbReference>
<dbReference type="GeneID" id="27330440"/>
<dbReference type="STRING" id="91928.A0A0D2A2C1"/>
<dbReference type="SUPFAM" id="SSF64076">
    <property type="entry name" value="MTH938-like"/>
    <property type="match status" value="1"/>
</dbReference>
<feature type="compositionally biased region" description="Low complexity" evidence="1">
    <location>
        <begin position="37"/>
        <end position="54"/>
    </location>
</feature>
<dbReference type="PANTHER" id="PTHR21192">
    <property type="entry name" value="NUCLEAR PROTEIN E3-3"/>
    <property type="match status" value="1"/>
</dbReference>
<evidence type="ECO:0000313" key="2">
    <source>
        <dbReference type="EMBL" id="KIW19067.1"/>
    </source>
</evidence>
<feature type="compositionally biased region" description="Low complexity" evidence="1">
    <location>
        <begin position="85"/>
        <end position="100"/>
    </location>
</feature>
<sequence length="291" mass="30522">MRVPSLDLLRALRLATSSSSSSSPLRKPHTFHRVCTSPLSRPSLLAPPQLRPLSTSIVRHAPQASSSSSASPTRRRPQNEHSPPTTVAGAGTGATTNASSGTGGASTGVNRLNPRAPKSHDRGPASTEDTQTDFSAMDILTTSGVAVPATAIDACTHDGFHLNNGTQTHSGMGVMLLDGETFVWTPWNTDTSGGGPGFSSFLSKRGILTLPLSSLGVLGLLYPKPDLLIIGTGEKLWMLSKETRKYISEDLGIKVDVMDTPNAAAAYNLLATERGVDQVAALMIPLGFRGV</sequence>
<keyword evidence="3" id="KW-1185">Reference proteome</keyword>
<gene>
    <name evidence="2" type="ORF">PV08_03357</name>
</gene>
<dbReference type="AlphaFoldDB" id="A0A0D2A2C1"/>
<dbReference type="PANTHER" id="PTHR21192:SF2">
    <property type="entry name" value="NADH DEHYDROGENASE [UBIQUINONE] 1 ALPHA SUBCOMPLEX ASSEMBLY FACTOR 3"/>
    <property type="match status" value="1"/>
</dbReference>
<dbReference type="VEuPathDB" id="FungiDB:PV08_03357"/>
<dbReference type="Proteomes" id="UP000053328">
    <property type="component" value="Unassembled WGS sequence"/>
</dbReference>